<reference evidence="2 3" key="1">
    <citation type="journal article" date="2015" name="Sci. Rep.">
        <title>Unraveling adaptation of Pontibacter korlensis to radiation and infertility in desert through complete genome and comparative transcriptomic analysis.</title>
        <authorList>
            <person name="Dai J."/>
            <person name="Dai W."/>
            <person name="Qiu C."/>
            <person name="Yang Z."/>
            <person name="Zhang Y."/>
            <person name="Zhou M."/>
            <person name="Zhang L."/>
            <person name="Fang C."/>
            <person name="Gao Q."/>
            <person name="Yang Q."/>
            <person name="Li X."/>
            <person name="Wang Z."/>
            <person name="Wang Z."/>
            <person name="Jia Z."/>
            <person name="Chen X."/>
        </authorList>
    </citation>
    <scope>NUCLEOTIDE SEQUENCE [LARGE SCALE GENOMIC DNA]</scope>
    <source>
        <strain evidence="2 3">X14-1T</strain>
    </source>
</reference>
<dbReference type="AlphaFoldDB" id="A0A0E3UY01"/>
<keyword evidence="3" id="KW-1185">Reference proteome</keyword>
<accession>A0A0E3UY01</accession>
<protein>
    <submittedName>
        <fullName evidence="2">Uncharacterized protein</fullName>
    </submittedName>
</protein>
<name>A0A0E3UY01_9BACT</name>
<dbReference type="Proteomes" id="UP000033109">
    <property type="component" value="Chromosome"/>
</dbReference>
<proteinExistence type="predicted"/>
<dbReference type="HOGENOM" id="CLU_1538681_0_0_10"/>
<keyword evidence="1" id="KW-1133">Transmembrane helix</keyword>
<organism evidence="2 3">
    <name type="scientific">Pontibacter korlensis</name>
    <dbReference type="NCBI Taxonomy" id="400092"/>
    <lineage>
        <taxon>Bacteria</taxon>
        <taxon>Pseudomonadati</taxon>
        <taxon>Bacteroidota</taxon>
        <taxon>Cytophagia</taxon>
        <taxon>Cytophagales</taxon>
        <taxon>Hymenobacteraceae</taxon>
        <taxon>Pontibacter</taxon>
    </lineage>
</organism>
<dbReference type="PATRIC" id="fig|400092.3.peg.3081"/>
<evidence type="ECO:0000313" key="2">
    <source>
        <dbReference type="EMBL" id="AKD04026.1"/>
    </source>
</evidence>
<dbReference type="EMBL" id="CP009621">
    <property type="protein sequence ID" value="AKD04026.1"/>
    <property type="molecule type" value="Genomic_DNA"/>
</dbReference>
<sequence>MLLCSCATQRQAEKFFDEHPEELAVYIDNNEAYTKAHGGTYAAKHFPSKLQAPTIQPKQSIYPEKSVPLPMLISRPGFSFTPVKRRCPDCRSATVTKTVYLQDTALVNALRTELHQERQEHGKVRHQLKRTKVERDYWREMNRKKFWTLIAMGIFAVLYILFRLLASRVREREE</sequence>
<dbReference type="KEGG" id="pko:PKOR_14145"/>
<keyword evidence="1" id="KW-0812">Transmembrane</keyword>
<evidence type="ECO:0000313" key="3">
    <source>
        <dbReference type="Proteomes" id="UP000033109"/>
    </source>
</evidence>
<keyword evidence="1" id="KW-0472">Membrane</keyword>
<gene>
    <name evidence="2" type="ORF">PKOR_14145</name>
</gene>
<evidence type="ECO:0000256" key="1">
    <source>
        <dbReference type="SAM" id="Phobius"/>
    </source>
</evidence>
<feature type="transmembrane region" description="Helical" evidence="1">
    <location>
        <begin position="146"/>
        <end position="166"/>
    </location>
</feature>